<dbReference type="Gene3D" id="1.10.580.10">
    <property type="entry name" value="Citrate Synthase, domain 1"/>
    <property type="match status" value="1"/>
</dbReference>
<evidence type="ECO:0000256" key="1">
    <source>
        <dbReference type="ARBA" id="ARBA00004751"/>
    </source>
</evidence>
<dbReference type="UniPathway" id="UPA00223"/>
<evidence type="ECO:0000256" key="2">
    <source>
        <dbReference type="ARBA" id="ARBA00010566"/>
    </source>
</evidence>
<dbReference type="KEGG" id="cgrn:4412665_01540"/>
<dbReference type="PROSITE" id="PS00480">
    <property type="entry name" value="CITRATE_SYNTHASE"/>
    <property type="match status" value="1"/>
</dbReference>
<dbReference type="GO" id="GO:0006099">
    <property type="term" value="P:tricarboxylic acid cycle"/>
    <property type="evidence" value="ECO:0007669"/>
    <property type="project" value="UniProtKB-UniPathway"/>
</dbReference>
<dbReference type="PIRSF" id="PIRSF001369">
    <property type="entry name" value="Citrate_synth"/>
    <property type="match status" value="1"/>
</dbReference>
<sequence length="427" mass="47562">MTENICTITIDGKTVELPVVEGTTGDRAIDISRLRELTGVTTLDPSLANTASCRSAISWIDGENGRLLYRGIPIETLAENKVSFVETAMLLITGRLPTPAERNDFSELLARNSALHRNMDLHFNAFPPNSHPMAIMSAMINAMSTHDRPKITDEDSAIRNSAKLMSRVRTIAAASYKASVGEPAIYPRMDLKYVENFMHMMFSLPYQLYEPDPVAARALNLFFVLHADHGQNCSTTAVRTVGSSGANLFASASAGVCALWGDRHGGANVNAVRQLQTIKESGLTPAQYVARAKDGKVRIAGFGHRVYRNWDPRARVLRKVVGPLLERMDRQDPLLDIAQELEEAVLADDYFIERRLYPNVDFYSGIVLRALGIPLNMFTVMFAIGRVPGWIAHWLEQFNDPSIRICRPRQVYDGPASMTWVPREERS</sequence>
<dbReference type="EMBL" id="LT906441">
    <property type="protein sequence ID" value="SNV37558.1"/>
    <property type="molecule type" value="Genomic_DNA"/>
</dbReference>
<evidence type="ECO:0000256" key="3">
    <source>
        <dbReference type="ARBA" id="ARBA00022679"/>
    </source>
</evidence>
<accession>A0A239WUS6</accession>
<dbReference type="PRINTS" id="PR00143">
    <property type="entry name" value="CITRTSNTHASE"/>
</dbReference>
<dbReference type="Gene3D" id="1.10.230.10">
    <property type="entry name" value="Cytochrome P450-Terp, domain 2"/>
    <property type="match status" value="1"/>
</dbReference>
<dbReference type="PANTHER" id="PTHR42871:SF1">
    <property type="entry name" value="CITRATE SYNTHASE"/>
    <property type="match status" value="1"/>
</dbReference>
<dbReference type="InterPro" id="IPR002020">
    <property type="entry name" value="Citrate_synthase"/>
</dbReference>
<dbReference type="SUPFAM" id="SSF48256">
    <property type="entry name" value="Citrate synthase"/>
    <property type="match status" value="1"/>
</dbReference>
<comment type="catalytic activity">
    <reaction evidence="4">
        <text>oxaloacetate + acetyl-CoA + H2O = citrate + CoA + H(+)</text>
        <dbReference type="Rhea" id="RHEA:16845"/>
        <dbReference type="ChEBI" id="CHEBI:15377"/>
        <dbReference type="ChEBI" id="CHEBI:15378"/>
        <dbReference type="ChEBI" id="CHEBI:16452"/>
        <dbReference type="ChEBI" id="CHEBI:16947"/>
        <dbReference type="ChEBI" id="CHEBI:57287"/>
        <dbReference type="ChEBI" id="CHEBI:57288"/>
        <dbReference type="EC" id="2.3.3.16"/>
    </reaction>
</comment>
<dbReference type="GO" id="GO:0036440">
    <property type="term" value="F:citrate synthase activity"/>
    <property type="evidence" value="ECO:0007669"/>
    <property type="project" value="UniProtKB-EC"/>
</dbReference>
<dbReference type="InterPro" id="IPR024176">
    <property type="entry name" value="Citrate_synthase_bac-typ"/>
</dbReference>
<dbReference type="AlphaFoldDB" id="A0A239WUS6"/>
<dbReference type="InterPro" id="IPR016142">
    <property type="entry name" value="Citrate_synth-like_lrg_a-sub"/>
</dbReference>
<name>A0A239WUS6_9ACTN</name>
<organism evidence="8 9">
    <name type="scientific">Cutibacterium granulosum</name>
    <dbReference type="NCBI Taxonomy" id="33011"/>
    <lineage>
        <taxon>Bacteria</taxon>
        <taxon>Bacillati</taxon>
        <taxon>Actinomycetota</taxon>
        <taxon>Actinomycetes</taxon>
        <taxon>Propionibacteriales</taxon>
        <taxon>Propionibacteriaceae</taxon>
        <taxon>Cutibacterium</taxon>
    </lineage>
</organism>
<protein>
    <recommendedName>
        <fullName evidence="5">Citrate synthase</fullName>
    </recommendedName>
</protein>
<dbReference type="eggNOG" id="COG0372">
    <property type="taxonomic scope" value="Bacteria"/>
</dbReference>
<dbReference type="Pfam" id="PF00285">
    <property type="entry name" value="Citrate_synt"/>
    <property type="match status" value="1"/>
</dbReference>
<keyword evidence="3 5" id="KW-0808">Transferase</keyword>
<evidence type="ECO:0000313" key="8">
    <source>
        <dbReference type="EMBL" id="SNV37558.1"/>
    </source>
</evidence>
<evidence type="ECO:0000256" key="4">
    <source>
        <dbReference type="ARBA" id="ARBA00049288"/>
    </source>
</evidence>
<evidence type="ECO:0000313" key="9">
    <source>
        <dbReference type="Proteomes" id="UP000215332"/>
    </source>
</evidence>
<gene>
    <name evidence="8" type="primary">gltA2_2</name>
    <name evidence="8" type="ORF">SAMEA4412665_01540</name>
</gene>
<keyword evidence="8" id="KW-0012">Acyltransferase</keyword>
<dbReference type="InterPro" id="IPR016143">
    <property type="entry name" value="Citrate_synth-like_sm_a-sub"/>
</dbReference>
<dbReference type="Gene3D" id="2.20.28.60">
    <property type="match status" value="1"/>
</dbReference>
<dbReference type="RefSeq" id="WP_021104710.1">
    <property type="nucleotide sequence ID" value="NZ_LT906441.1"/>
</dbReference>
<comment type="similarity">
    <text evidence="2 5 7">Belongs to the citrate synthase family.</text>
</comment>
<dbReference type="NCBIfam" id="NF004126">
    <property type="entry name" value="PRK05614.1"/>
    <property type="match status" value="1"/>
</dbReference>
<evidence type="ECO:0000256" key="5">
    <source>
        <dbReference type="PIRNR" id="PIRNR001369"/>
    </source>
</evidence>
<comment type="pathway">
    <text evidence="1">Carbohydrate metabolism; tricarboxylic acid cycle; isocitrate from oxaloacetate: step 1/2.</text>
</comment>
<dbReference type="PANTHER" id="PTHR42871">
    <property type="entry name" value="CITRATE SYNTHASE"/>
    <property type="match status" value="1"/>
</dbReference>
<feature type="active site" evidence="6">
    <location>
        <position position="361"/>
    </location>
</feature>
<dbReference type="InterPro" id="IPR036969">
    <property type="entry name" value="Citrate_synthase_sf"/>
</dbReference>
<feature type="active site" evidence="6">
    <location>
        <position position="304"/>
    </location>
</feature>
<reference evidence="8 9" key="1">
    <citation type="submission" date="2017-06" db="EMBL/GenBank/DDBJ databases">
        <authorList>
            <consortium name="Pathogen Informatics"/>
        </authorList>
    </citation>
    <scope>NUCLEOTIDE SEQUENCE [LARGE SCALE GENOMIC DNA]</scope>
    <source>
        <strain evidence="8 9">NCTC11865</strain>
    </source>
</reference>
<evidence type="ECO:0000256" key="7">
    <source>
        <dbReference type="RuleBase" id="RU003406"/>
    </source>
</evidence>
<evidence type="ECO:0000256" key="6">
    <source>
        <dbReference type="PIRSR" id="PIRSR001369-1"/>
    </source>
</evidence>
<dbReference type="InterPro" id="IPR019810">
    <property type="entry name" value="Citrate_synthase_AS"/>
</dbReference>
<dbReference type="Proteomes" id="UP000215332">
    <property type="component" value="Chromosome 1"/>
</dbReference>
<proteinExistence type="inferred from homology"/>